<reference evidence="2 3" key="1">
    <citation type="submission" date="2019-09" db="EMBL/GenBank/DDBJ databases">
        <title>In-depth cultivation of the pig gut microbiome towards novel bacterial diversity and tailored functional studies.</title>
        <authorList>
            <person name="Wylensek D."/>
            <person name="Hitch T.C.A."/>
            <person name="Clavel T."/>
        </authorList>
    </citation>
    <scope>NUCLEOTIDE SEQUENCE [LARGE SCALE GENOMIC DNA]</scope>
    <source>
        <strain evidence="2 3">WCA3-693-APC-4?</strain>
    </source>
</reference>
<gene>
    <name evidence="2" type="ORF">FYJ83_09065</name>
</gene>
<organism evidence="2 3">
    <name type="scientific">Tissierella pigra</name>
    <dbReference type="NCBI Taxonomy" id="2607614"/>
    <lineage>
        <taxon>Bacteria</taxon>
        <taxon>Bacillati</taxon>
        <taxon>Bacillota</taxon>
        <taxon>Tissierellia</taxon>
        <taxon>Tissierellales</taxon>
        <taxon>Tissierellaceae</taxon>
        <taxon>Tissierella</taxon>
    </lineage>
</organism>
<keyword evidence="3" id="KW-1185">Reference proteome</keyword>
<comment type="caution">
    <text evidence="2">The sequence shown here is derived from an EMBL/GenBank/DDBJ whole genome shotgun (WGS) entry which is preliminary data.</text>
</comment>
<name>A0A6N7XYH1_9FIRM</name>
<dbReference type="EMBL" id="VUNQ01000016">
    <property type="protein sequence ID" value="MSU01614.1"/>
    <property type="molecule type" value="Genomic_DNA"/>
</dbReference>
<dbReference type="Proteomes" id="UP000469523">
    <property type="component" value="Unassembled WGS sequence"/>
</dbReference>
<feature type="domain" description="Transposase DDE" evidence="1">
    <location>
        <begin position="209"/>
        <end position="336"/>
    </location>
</feature>
<accession>A0A6N7XYH1</accession>
<dbReference type="InterPro" id="IPR025668">
    <property type="entry name" value="Tnp_DDE_dom"/>
</dbReference>
<protein>
    <submittedName>
        <fullName evidence="2">Transposase</fullName>
    </submittedName>
</protein>
<sequence length="354" mass="42102">MQKILEYFKIDENLSSDDCKKLVLIEFNNTRNICKSKNIVFNYGSGKRKSEEQKKYEMLEEWLDKLNIYEKHLNILGERNSYSKTDKDATFMRLKDDHMKNGQLKPAYNIQCATNGGYIVDIEGFSNPTDVRTLTPFMDKLLKKYDTKINRIVADSGYESEENYLYLREKKINPFIKPLNYEVKKTRKYRNDISRKENMTYCKAEEHYLCHNNKKLKFEKIIYRKNKYGFKSESKVYLCNDCLNCTYSSDCIDMKNKTGLKRIYVSERFEELRKESEKNIITEEGITERLNRSIQAEGVFSYIKSRMQYLRFKHRGMEKVVSEIKLLSVAINIRKLSSKIKADKLGFVRYKEII</sequence>
<evidence type="ECO:0000313" key="3">
    <source>
        <dbReference type="Proteomes" id="UP000469523"/>
    </source>
</evidence>
<evidence type="ECO:0000259" key="1">
    <source>
        <dbReference type="Pfam" id="PF13751"/>
    </source>
</evidence>
<evidence type="ECO:0000313" key="2">
    <source>
        <dbReference type="EMBL" id="MSU01614.1"/>
    </source>
</evidence>
<dbReference type="AlphaFoldDB" id="A0A6N7XYH1"/>
<dbReference type="Pfam" id="PF13751">
    <property type="entry name" value="DDE_Tnp_1_6"/>
    <property type="match status" value="1"/>
</dbReference>
<dbReference type="PANTHER" id="PTHR33408">
    <property type="entry name" value="TRANSPOSASE"/>
    <property type="match status" value="1"/>
</dbReference>
<proteinExistence type="predicted"/>
<dbReference type="PANTHER" id="PTHR33408:SF2">
    <property type="entry name" value="TRANSPOSASE DDE DOMAIN-CONTAINING PROTEIN"/>
    <property type="match status" value="1"/>
</dbReference>